<sequence>MRSCIGRGKCVPTSTNRESGNESERPTLRDLVNTTKRRCDKFVKGMRSKLQKHMTTASRQKFGLMYEQDKEVVKTKKGLKPDTEQKPVKTSTQAVSTIVIIYSTGTKTTGTCAPLSSLIFSLIMFDSFISFEPFINRGMTNNKMVLEAAREIYYLMLHLN</sequence>
<evidence type="ECO:0000256" key="1">
    <source>
        <dbReference type="SAM" id="MobiDB-lite"/>
    </source>
</evidence>
<proteinExistence type="predicted"/>
<evidence type="ECO:0000313" key="2">
    <source>
        <dbReference type="EMBL" id="VFQ73994.1"/>
    </source>
</evidence>
<keyword evidence="3" id="KW-1185">Reference proteome</keyword>
<reference evidence="2 3" key="1">
    <citation type="submission" date="2018-04" db="EMBL/GenBank/DDBJ databases">
        <authorList>
            <person name="Vogel A."/>
        </authorList>
    </citation>
    <scope>NUCLEOTIDE SEQUENCE [LARGE SCALE GENOMIC DNA]</scope>
</reference>
<dbReference type="EMBL" id="OOIL02001294">
    <property type="protein sequence ID" value="VFQ73994.1"/>
    <property type="molecule type" value="Genomic_DNA"/>
</dbReference>
<protein>
    <submittedName>
        <fullName evidence="2">Uncharacterized protein</fullName>
    </submittedName>
</protein>
<name>A0A484LCH7_9ASTE</name>
<gene>
    <name evidence="2" type="ORF">CCAM_LOCUS15770</name>
</gene>
<feature type="region of interest" description="Disordered" evidence="1">
    <location>
        <begin position="1"/>
        <end position="26"/>
    </location>
</feature>
<organism evidence="2 3">
    <name type="scientific">Cuscuta campestris</name>
    <dbReference type="NCBI Taxonomy" id="132261"/>
    <lineage>
        <taxon>Eukaryota</taxon>
        <taxon>Viridiplantae</taxon>
        <taxon>Streptophyta</taxon>
        <taxon>Embryophyta</taxon>
        <taxon>Tracheophyta</taxon>
        <taxon>Spermatophyta</taxon>
        <taxon>Magnoliopsida</taxon>
        <taxon>eudicotyledons</taxon>
        <taxon>Gunneridae</taxon>
        <taxon>Pentapetalae</taxon>
        <taxon>asterids</taxon>
        <taxon>lamiids</taxon>
        <taxon>Solanales</taxon>
        <taxon>Convolvulaceae</taxon>
        <taxon>Cuscuteae</taxon>
        <taxon>Cuscuta</taxon>
        <taxon>Cuscuta subgen. Grammica</taxon>
        <taxon>Cuscuta sect. Cleistogrammica</taxon>
    </lineage>
</organism>
<dbReference type="AlphaFoldDB" id="A0A484LCH7"/>
<evidence type="ECO:0000313" key="3">
    <source>
        <dbReference type="Proteomes" id="UP000595140"/>
    </source>
</evidence>
<dbReference type="Proteomes" id="UP000595140">
    <property type="component" value="Unassembled WGS sequence"/>
</dbReference>
<accession>A0A484LCH7</accession>